<feature type="transmembrane region" description="Helical" evidence="2">
    <location>
        <begin position="134"/>
        <end position="153"/>
    </location>
</feature>
<dbReference type="Proteomes" id="UP000324800">
    <property type="component" value="Unassembled WGS sequence"/>
</dbReference>
<keyword evidence="2" id="KW-0472">Membrane</keyword>
<feature type="region of interest" description="Disordered" evidence="1">
    <location>
        <begin position="323"/>
        <end position="354"/>
    </location>
</feature>
<feature type="transmembrane region" description="Helical" evidence="2">
    <location>
        <begin position="82"/>
        <end position="100"/>
    </location>
</feature>
<evidence type="ECO:0000256" key="1">
    <source>
        <dbReference type="SAM" id="MobiDB-lite"/>
    </source>
</evidence>
<comment type="caution">
    <text evidence="3">The sequence shown here is derived from an EMBL/GenBank/DDBJ whole genome shotgun (WGS) entry which is preliminary data.</text>
</comment>
<keyword evidence="2" id="KW-0812">Transmembrane</keyword>
<feature type="compositionally biased region" description="Polar residues" evidence="1">
    <location>
        <begin position="340"/>
        <end position="354"/>
    </location>
</feature>
<feature type="transmembrane region" description="Helical" evidence="2">
    <location>
        <begin position="174"/>
        <end position="193"/>
    </location>
</feature>
<protein>
    <submittedName>
        <fullName evidence="3">Uncharacterized protein</fullName>
    </submittedName>
</protein>
<feature type="transmembrane region" description="Helical" evidence="2">
    <location>
        <begin position="228"/>
        <end position="250"/>
    </location>
</feature>
<reference evidence="3 4" key="1">
    <citation type="submission" date="2019-03" db="EMBL/GenBank/DDBJ databases">
        <title>Single cell metagenomics reveals metabolic interactions within the superorganism composed of flagellate Streblomastix strix and complex community of Bacteroidetes bacteria on its surface.</title>
        <authorList>
            <person name="Treitli S.C."/>
            <person name="Kolisko M."/>
            <person name="Husnik F."/>
            <person name="Keeling P."/>
            <person name="Hampl V."/>
        </authorList>
    </citation>
    <scope>NUCLEOTIDE SEQUENCE [LARGE SCALE GENOMIC DNA]</scope>
    <source>
        <strain evidence="3">ST1C</strain>
    </source>
</reference>
<feature type="transmembrane region" description="Helical" evidence="2">
    <location>
        <begin position="47"/>
        <end position="73"/>
    </location>
</feature>
<name>A0A5J4UHM6_9EUKA</name>
<accession>A0A5J4UHM6</accession>
<dbReference type="AlphaFoldDB" id="A0A5J4UHM6"/>
<feature type="transmembrane region" description="Helical" evidence="2">
    <location>
        <begin position="199"/>
        <end position="221"/>
    </location>
</feature>
<proteinExistence type="predicted"/>
<evidence type="ECO:0000313" key="4">
    <source>
        <dbReference type="Proteomes" id="UP000324800"/>
    </source>
</evidence>
<evidence type="ECO:0000313" key="3">
    <source>
        <dbReference type="EMBL" id="KAA6370218.1"/>
    </source>
</evidence>
<organism evidence="3 4">
    <name type="scientific">Streblomastix strix</name>
    <dbReference type="NCBI Taxonomy" id="222440"/>
    <lineage>
        <taxon>Eukaryota</taxon>
        <taxon>Metamonada</taxon>
        <taxon>Preaxostyla</taxon>
        <taxon>Oxymonadida</taxon>
        <taxon>Streblomastigidae</taxon>
        <taxon>Streblomastix</taxon>
    </lineage>
</organism>
<gene>
    <name evidence="3" type="ORF">EZS28_034255</name>
</gene>
<feature type="transmembrane region" description="Helical" evidence="2">
    <location>
        <begin position="256"/>
        <end position="279"/>
    </location>
</feature>
<sequence>MFQSFEILIQVIQCVGVAYRVFDWPLHGIVNQTIVDFFGETQRSNTFLLTMTLIMGILLITVAFSMIILTILVKRGILIHHLILELVHLIVVLITGIFYLPSVNVFLGGLLCYTQIKDDPSTIPKISCNGQQTAIFLIGIVFFLVSFVLTFLIRLFDFAHDHKKGGIFTQQTGFYNIYIMIVTTAIQITGIAFRGGLLVISTFGIVVFLFLAIYPCIFVPFFNVWGNVVWGIAMQICFVPFMMGIFFQFLDQSKSYITIIEWFIFAILIILLPLFNAIITYKRIVSLWAVHADEETPLPFILMHKEQRNKMKQIKCIHTLEPDQSNSSVSEIGNKDQKADNQQMNMQEINKTKI</sequence>
<evidence type="ECO:0000256" key="2">
    <source>
        <dbReference type="SAM" id="Phobius"/>
    </source>
</evidence>
<keyword evidence="2" id="KW-1133">Transmembrane helix</keyword>
<dbReference type="EMBL" id="SNRW01015608">
    <property type="protein sequence ID" value="KAA6370218.1"/>
    <property type="molecule type" value="Genomic_DNA"/>
</dbReference>